<feature type="non-terminal residue" evidence="2">
    <location>
        <position position="1"/>
    </location>
</feature>
<dbReference type="AlphaFoldDB" id="A0A8S3C6T1"/>
<evidence type="ECO:0000313" key="3">
    <source>
        <dbReference type="Proteomes" id="UP000676336"/>
    </source>
</evidence>
<organism evidence="2 3">
    <name type="scientific">Rotaria magnacalcarata</name>
    <dbReference type="NCBI Taxonomy" id="392030"/>
    <lineage>
        <taxon>Eukaryota</taxon>
        <taxon>Metazoa</taxon>
        <taxon>Spiralia</taxon>
        <taxon>Gnathifera</taxon>
        <taxon>Rotifera</taxon>
        <taxon>Eurotatoria</taxon>
        <taxon>Bdelloidea</taxon>
        <taxon>Philodinida</taxon>
        <taxon>Philodinidae</taxon>
        <taxon>Rotaria</taxon>
    </lineage>
</organism>
<proteinExistence type="predicted"/>
<evidence type="ECO:0000256" key="1">
    <source>
        <dbReference type="SAM" id="SignalP"/>
    </source>
</evidence>
<name>A0A8S3C6T1_9BILA</name>
<accession>A0A8S3C6T1</accession>
<comment type="caution">
    <text evidence="2">The sequence shown here is derived from an EMBL/GenBank/DDBJ whole genome shotgun (WGS) entry which is preliminary data.</text>
</comment>
<dbReference type="Proteomes" id="UP000676336">
    <property type="component" value="Unassembled WGS sequence"/>
</dbReference>
<dbReference type="EMBL" id="CAJOBI010172855">
    <property type="protein sequence ID" value="CAF4896285.1"/>
    <property type="molecule type" value="Genomic_DNA"/>
</dbReference>
<feature type="chain" id="PRO_5035824366" evidence="1">
    <location>
        <begin position="23"/>
        <end position="178"/>
    </location>
</feature>
<evidence type="ECO:0000313" key="2">
    <source>
        <dbReference type="EMBL" id="CAF4896285.1"/>
    </source>
</evidence>
<keyword evidence="1" id="KW-0732">Signal</keyword>
<sequence>MQQLLPLFLVVISLSLTNFTYGQGFEGCQSGPTTIPDPNWIKVPSRFEIVTELIVDNEMLELSQAFSPGRDAVVTSTSRGPINFYWNFDTNEQFEILTLIVNQQAVQKCFRQELTSTSETSVIAPKTLYVKPSILLGFGPRNEENKLWGNLHVGTTDLRGIPANKFISCFEVPDIDAT</sequence>
<reference evidence="2" key="1">
    <citation type="submission" date="2021-02" db="EMBL/GenBank/DDBJ databases">
        <authorList>
            <person name="Nowell W R."/>
        </authorList>
    </citation>
    <scope>NUCLEOTIDE SEQUENCE</scope>
</reference>
<gene>
    <name evidence="2" type="ORF">SMN809_LOCUS51514</name>
</gene>
<protein>
    <submittedName>
        <fullName evidence="2">Uncharacterized protein</fullName>
    </submittedName>
</protein>
<feature type="signal peptide" evidence="1">
    <location>
        <begin position="1"/>
        <end position="22"/>
    </location>
</feature>